<dbReference type="SMART" id="SM00181">
    <property type="entry name" value="EGF"/>
    <property type="match status" value="18"/>
</dbReference>
<evidence type="ECO:0000256" key="11">
    <source>
        <dbReference type="ARBA" id="ARBA00023136"/>
    </source>
</evidence>
<keyword evidence="20" id="KW-1185">Reference proteome</keyword>
<keyword evidence="13" id="KW-0325">Glycoprotein</keyword>
<dbReference type="PROSITE" id="PS01180">
    <property type="entry name" value="CUB"/>
    <property type="match status" value="1"/>
</dbReference>
<evidence type="ECO:0000313" key="19">
    <source>
        <dbReference type="EMBL" id="PIK36396.1"/>
    </source>
</evidence>
<dbReference type="GO" id="GO:0023052">
    <property type="term" value="P:signaling"/>
    <property type="evidence" value="ECO:0007669"/>
    <property type="project" value="UniProtKB-ARBA"/>
</dbReference>
<feature type="disulfide bond" evidence="14">
    <location>
        <begin position="403"/>
        <end position="412"/>
    </location>
</feature>
<feature type="domain" description="EGF-like" evidence="18">
    <location>
        <begin position="1"/>
        <end position="38"/>
    </location>
</feature>
<dbReference type="InterPro" id="IPR051022">
    <property type="entry name" value="Notch_Cell-Fate_Det"/>
</dbReference>
<keyword evidence="7" id="KW-0732">Signal</keyword>
<feature type="domain" description="EGF-like" evidence="18">
    <location>
        <begin position="80"/>
        <end position="117"/>
    </location>
</feature>
<evidence type="ECO:0000256" key="14">
    <source>
        <dbReference type="PROSITE-ProRule" id="PRU00076"/>
    </source>
</evidence>
<dbReference type="STRING" id="307972.A0A2G8JKW2"/>
<dbReference type="FunFam" id="2.10.25.10:FF:000391">
    <property type="entry name" value="Weary, isoform C"/>
    <property type="match status" value="2"/>
</dbReference>
<feature type="disulfide bond" evidence="14">
    <location>
        <begin position="462"/>
        <end position="479"/>
    </location>
</feature>
<evidence type="ECO:0000256" key="8">
    <source>
        <dbReference type="ARBA" id="ARBA00022737"/>
    </source>
</evidence>
<name>A0A2G8JKW2_STIJA</name>
<dbReference type="AlphaFoldDB" id="A0A2G8JKW2"/>
<feature type="compositionally biased region" description="Polar residues" evidence="15">
    <location>
        <begin position="981"/>
        <end position="1034"/>
    </location>
</feature>
<evidence type="ECO:0000256" key="10">
    <source>
        <dbReference type="ARBA" id="ARBA00022989"/>
    </source>
</evidence>
<feature type="domain" description="EGF-like" evidence="18">
    <location>
        <begin position="300"/>
        <end position="339"/>
    </location>
</feature>
<feature type="domain" description="EGF-like" evidence="18">
    <location>
        <begin position="263"/>
        <end position="299"/>
    </location>
</feature>
<organism evidence="19 20">
    <name type="scientific">Stichopus japonicus</name>
    <name type="common">Sea cucumber</name>
    <dbReference type="NCBI Taxonomy" id="307972"/>
    <lineage>
        <taxon>Eukaryota</taxon>
        <taxon>Metazoa</taxon>
        <taxon>Echinodermata</taxon>
        <taxon>Eleutherozoa</taxon>
        <taxon>Echinozoa</taxon>
        <taxon>Holothuroidea</taxon>
        <taxon>Aspidochirotacea</taxon>
        <taxon>Aspidochirotida</taxon>
        <taxon>Stichopodidae</taxon>
        <taxon>Apostichopus</taxon>
    </lineage>
</organism>
<dbReference type="InterPro" id="IPR018097">
    <property type="entry name" value="EGF_Ca-bd_CS"/>
</dbReference>
<dbReference type="GO" id="GO:0007399">
    <property type="term" value="P:nervous system development"/>
    <property type="evidence" value="ECO:0007669"/>
    <property type="project" value="UniProtKB-ARBA"/>
</dbReference>
<dbReference type="PROSITE" id="PS00010">
    <property type="entry name" value="ASX_HYDROXYL"/>
    <property type="match status" value="4"/>
</dbReference>
<dbReference type="GO" id="GO:0005886">
    <property type="term" value="C:plasma membrane"/>
    <property type="evidence" value="ECO:0007669"/>
    <property type="project" value="UniProtKB-SubCell"/>
</dbReference>
<feature type="disulfide bond" evidence="14">
    <location>
        <begin position="367"/>
        <end position="376"/>
    </location>
</feature>
<feature type="disulfide bond" evidence="14">
    <location>
        <begin position="441"/>
        <end position="450"/>
    </location>
</feature>
<feature type="disulfide bond" evidence="14">
    <location>
        <begin position="144"/>
        <end position="153"/>
    </location>
</feature>
<feature type="disulfide bond" evidence="14">
    <location>
        <begin position="107"/>
        <end position="116"/>
    </location>
</feature>
<dbReference type="InterPro" id="IPR035914">
    <property type="entry name" value="Sperma_CUB_dom_sf"/>
</dbReference>
<dbReference type="FunFam" id="2.10.25.10:FF:000472">
    <property type="entry name" value="Uncharacterized protein, isoform A"/>
    <property type="match status" value="3"/>
</dbReference>
<dbReference type="GO" id="GO:0032991">
    <property type="term" value="C:protein-containing complex"/>
    <property type="evidence" value="ECO:0007669"/>
    <property type="project" value="TreeGrafter"/>
</dbReference>
<comment type="caution">
    <text evidence="19">The sequence shown here is derived from an EMBL/GenBank/DDBJ whole genome shotgun (WGS) entry which is preliminary data.</text>
</comment>
<feature type="disulfide bond" evidence="14">
    <location>
        <begin position="289"/>
        <end position="298"/>
    </location>
</feature>
<reference evidence="19 20" key="1">
    <citation type="journal article" date="2017" name="PLoS Biol.">
        <title>The sea cucumber genome provides insights into morphological evolution and visceral regeneration.</title>
        <authorList>
            <person name="Zhang X."/>
            <person name="Sun L."/>
            <person name="Yuan J."/>
            <person name="Sun Y."/>
            <person name="Gao Y."/>
            <person name="Zhang L."/>
            <person name="Li S."/>
            <person name="Dai H."/>
            <person name="Hamel J.F."/>
            <person name="Liu C."/>
            <person name="Yu Y."/>
            <person name="Liu S."/>
            <person name="Lin W."/>
            <person name="Guo K."/>
            <person name="Jin S."/>
            <person name="Xu P."/>
            <person name="Storey K.B."/>
            <person name="Huan P."/>
            <person name="Zhang T."/>
            <person name="Zhou Y."/>
            <person name="Zhang J."/>
            <person name="Lin C."/>
            <person name="Li X."/>
            <person name="Xing L."/>
            <person name="Huo D."/>
            <person name="Sun M."/>
            <person name="Wang L."/>
            <person name="Mercier A."/>
            <person name="Li F."/>
            <person name="Yang H."/>
            <person name="Xiang J."/>
        </authorList>
    </citation>
    <scope>NUCLEOTIDE SEQUENCE [LARGE SCALE GENOMIC DNA]</scope>
    <source>
        <strain evidence="19">Shaxun</strain>
        <tissue evidence="19">Muscle</tissue>
    </source>
</reference>
<feature type="domain" description="EGF-like" evidence="18">
    <location>
        <begin position="40"/>
        <end position="78"/>
    </location>
</feature>
<feature type="domain" description="EGF-like" evidence="18">
    <location>
        <begin position="225"/>
        <end position="261"/>
    </location>
</feature>
<dbReference type="GO" id="GO:0005509">
    <property type="term" value="F:calcium ion binding"/>
    <property type="evidence" value="ECO:0007669"/>
    <property type="project" value="InterPro"/>
</dbReference>
<keyword evidence="4" id="KW-0964">Secreted</keyword>
<dbReference type="PANTHER" id="PTHR24049:SF22">
    <property type="entry name" value="DROSOPHILA CRUMBS HOMOLOG"/>
    <property type="match status" value="1"/>
</dbReference>
<dbReference type="Gene3D" id="2.10.25.10">
    <property type="entry name" value="Laminin"/>
    <property type="match status" value="18"/>
</dbReference>
<keyword evidence="3" id="KW-1003">Cell membrane</keyword>
<dbReference type="Gene3D" id="2.60.120.290">
    <property type="entry name" value="Spermadhesin, CUB domain"/>
    <property type="match status" value="1"/>
</dbReference>
<evidence type="ECO:0000256" key="1">
    <source>
        <dbReference type="ARBA" id="ARBA00004251"/>
    </source>
</evidence>
<feature type="transmembrane region" description="Helical" evidence="16">
    <location>
        <begin position="920"/>
        <end position="943"/>
    </location>
</feature>
<feature type="domain" description="EGF-like" evidence="18">
    <location>
        <begin position="415"/>
        <end position="451"/>
    </location>
</feature>
<comment type="caution">
    <text evidence="14">Lacks conserved residue(s) required for the propagation of feature annotation.</text>
</comment>
<feature type="domain" description="EGF-like" evidence="18">
    <location>
        <begin position="378"/>
        <end position="413"/>
    </location>
</feature>
<feature type="disulfide bond" evidence="14">
    <location>
        <begin position="481"/>
        <end position="490"/>
    </location>
</feature>
<evidence type="ECO:0000313" key="20">
    <source>
        <dbReference type="Proteomes" id="UP000230750"/>
    </source>
</evidence>
<dbReference type="CDD" id="cd00041">
    <property type="entry name" value="CUB"/>
    <property type="match status" value="1"/>
</dbReference>
<feature type="domain" description="EGF-like" evidence="18">
    <location>
        <begin position="453"/>
        <end position="491"/>
    </location>
</feature>
<feature type="domain" description="EGF-like" evidence="18">
    <location>
        <begin position="186"/>
        <end position="222"/>
    </location>
</feature>
<dbReference type="InterPro" id="IPR013032">
    <property type="entry name" value="EGF-like_CS"/>
</dbReference>
<feature type="disulfide bond" evidence="14">
    <location>
        <begin position="579"/>
        <end position="588"/>
    </location>
</feature>
<feature type="disulfide bond" evidence="14">
    <location>
        <begin position="790"/>
        <end position="807"/>
    </location>
</feature>
<feature type="non-terminal residue" evidence="19">
    <location>
        <position position="1"/>
    </location>
</feature>
<feature type="domain" description="CUB" evidence="17">
    <location>
        <begin position="617"/>
        <end position="740"/>
    </location>
</feature>
<feature type="disulfide bond" evidence="14">
    <location>
        <begin position="68"/>
        <end position="77"/>
    </location>
</feature>
<evidence type="ECO:0000256" key="12">
    <source>
        <dbReference type="ARBA" id="ARBA00023157"/>
    </source>
</evidence>
<dbReference type="OrthoDB" id="5912267at2759"/>
<dbReference type="SMART" id="SM00042">
    <property type="entry name" value="CUB"/>
    <property type="match status" value="1"/>
</dbReference>
<dbReference type="PROSITE" id="PS50026">
    <property type="entry name" value="EGF_3"/>
    <property type="match status" value="18"/>
</dbReference>
<accession>A0A2G8JKW2</accession>
<dbReference type="InterPro" id="IPR000152">
    <property type="entry name" value="EGF-type_Asp/Asn_hydroxyl_site"/>
</dbReference>
<dbReference type="GO" id="GO:0005576">
    <property type="term" value="C:extracellular region"/>
    <property type="evidence" value="ECO:0007669"/>
    <property type="project" value="UniProtKB-SubCell"/>
</dbReference>
<sequence length="1056" mass="113512">INPCQSSPCQNGATCLRAADSYEYFCLCPQFFDGVHCEEELHPCDSSPCQNGATCLSSTDGLSFYCQCTGIYQGTQCEQEINPCDNVPCRNSGICLRVSAIEYVCSCQPPFTGSNCQAFDLCALQPCQNGATCFSENLTLTCICPDYYEGQFCEIFSPTTVAATTLLVPTTVSVPTTLPGATTEISASACLSDPCRNRAPCLETENRYFCICLPGFSGVQCEIGSTDPCDSNPCQNQAPCVTSDDTYLCLCTEGFSGTQCEIAPNPCLSNPCLLGSTCNNFVTTFTCDCLEGFAGDRCQTVTPCASNPCQNGATCLTAEDHSSYRCLCPSPQFIGSRCEIELDPCVSDPCQNSGICVNFYTFYQCLCPTGYSGNECQFDPCADNLCVNEANCFVVGSSYLCECLDGWQGAFCDVAQDPCISSPCLNQATCLNTGNTYLCQCASGYLGVHCEITLEPCDSKPCLNGGSCYINPGSFSYICICPEGYQGNQCQTESNPCSSMPCLNGATCFRLSRLDFTCQCRSEYAGDFCEQGGRSFFCDCPDEWTGETCQTEDLGACVSSPCQNGAPCVPTSIGYQCVCPDGFICADCDIVLPEDHCESAPCQNSGSCSNQGNGKTLGGVMEIPSSGSIVVESPGYPLSYPNNSFTKWTITAGSPNVRLRGAVQDLQTDSIGDYLEIFDGNVTEVTRRRRRRRRQSQLLLLSGEVTEQQTFESSGRIITVLFVSDSEGMGRGFSLTVEGVPEVTGPCSPSPCLNGATCLVQSPTKSTCQCRTGYYGVLCDRVGPCASGPCQNDSPCFEMNNGNSFLCACSNGWTGSTCTITDCTLENCQHGGTCERGLNGNMLCTCPAGYTGLKCQTEVDECGSSPCRNDAICSDLVGDYLCTCTSGFTGKNCDTVTSDGVTDSPNVNRSLLKILQEDSWLVVIVSLACLIVIVVFVVCLCLCCTRGKNKWKNDDVVGKENWEMRHDYSTPAVARAASPRFNPQTNIRSPNISSVGQYRAQSTTGRYSLKKVNNSPPQRFSPNPSPSRLDQITIRSDIVSPGPREYDLHSTRSENR</sequence>
<evidence type="ECO:0000256" key="9">
    <source>
        <dbReference type="ARBA" id="ARBA00022837"/>
    </source>
</evidence>
<feature type="disulfide bond" evidence="14">
    <location>
        <begin position="9"/>
        <end position="26"/>
    </location>
</feature>
<feature type="compositionally biased region" description="Basic and acidic residues" evidence="15">
    <location>
        <begin position="1044"/>
        <end position="1056"/>
    </location>
</feature>
<feature type="domain" description="EGF-like" evidence="18">
    <location>
        <begin position="118"/>
        <end position="154"/>
    </location>
</feature>
<feature type="disulfide bond" evidence="14">
    <location>
        <begin position="770"/>
        <end position="779"/>
    </location>
</feature>
<dbReference type="GO" id="GO:0007154">
    <property type="term" value="P:cell communication"/>
    <property type="evidence" value="ECO:0007669"/>
    <property type="project" value="UniProtKB-ARBA"/>
</dbReference>
<feature type="domain" description="EGF-like" evidence="18">
    <location>
        <begin position="858"/>
        <end position="894"/>
    </location>
</feature>
<feature type="disulfide bond" evidence="14">
    <location>
        <begin position="846"/>
        <end position="855"/>
    </location>
</feature>
<evidence type="ECO:0000256" key="16">
    <source>
        <dbReference type="SAM" id="Phobius"/>
    </source>
</evidence>
<dbReference type="SUPFAM" id="SSF57196">
    <property type="entry name" value="EGF/Laminin"/>
    <property type="match status" value="18"/>
</dbReference>
<dbReference type="GO" id="GO:0045197">
    <property type="term" value="P:establishment or maintenance of epithelial cell apical/basal polarity"/>
    <property type="evidence" value="ECO:0007669"/>
    <property type="project" value="TreeGrafter"/>
</dbReference>
<feature type="domain" description="EGF-like" evidence="18">
    <location>
        <begin position="781"/>
        <end position="816"/>
    </location>
</feature>
<evidence type="ECO:0000256" key="5">
    <source>
        <dbReference type="ARBA" id="ARBA00022536"/>
    </source>
</evidence>
<evidence type="ECO:0000259" key="17">
    <source>
        <dbReference type="PROSITE" id="PS01180"/>
    </source>
</evidence>
<dbReference type="SUPFAM" id="SSF49854">
    <property type="entry name" value="Spermadhesin, CUB domain"/>
    <property type="match status" value="1"/>
</dbReference>
<dbReference type="FunFam" id="2.10.25.10:FF:000045">
    <property type="entry name" value="Slit guidance ligand 2"/>
    <property type="match status" value="2"/>
</dbReference>
<evidence type="ECO:0000256" key="6">
    <source>
        <dbReference type="ARBA" id="ARBA00022692"/>
    </source>
</evidence>
<evidence type="ECO:0000256" key="2">
    <source>
        <dbReference type="ARBA" id="ARBA00004613"/>
    </source>
</evidence>
<comment type="subcellular location">
    <subcellularLocation>
        <location evidence="1">Cell membrane</location>
        <topology evidence="1">Single-pass type I membrane protein</topology>
    </subcellularLocation>
    <subcellularLocation>
        <location evidence="2">Secreted</location>
    </subcellularLocation>
</comment>
<evidence type="ECO:0000256" key="15">
    <source>
        <dbReference type="SAM" id="MobiDB-lite"/>
    </source>
</evidence>
<feature type="disulfide bond" evidence="14">
    <location>
        <begin position="884"/>
        <end position="893"/>
    </location>
</feature>
<dbReference type="Proteomes" id="UP000230750">
    <property type="component" value="Unassembled WGS sequence"/>
</dbReference>
<dbReference type="GO" id="GO:0007157">
    <property type="term" value="P:heterophilic cell-cell adhesion via plasma membrane cell adhesion molecules"/>
    <property type="evidence" value="ECO:0007669"/>
    <property type="project" value="TreeGrafter"/>
</dbReference>
<keyword evidence="5 14" id="KW-0245">EGF-like domain</keyword>
<dbReference type="Pfam" id="PF12661">
    <property type="entry name" value="hEGF"/>
    <property type="match status" value="3"/>
</dbReference>
<evidence type="ECO:0000256" key="7">
    <source>
        <dbReference type="ARBA" id="ARBA00022729"/>
    </source>
</evidence>
<feature type="domain" description="EGF-like" evidence="18">
    <location>
        <begin position="743"/>
        <end position="780"/>
    </location>
</feature>
<dbReference type="InterPro" id="IPR000859">
    <property type="entry name" value="CUB_dom"/>
</dbReference>
<proteinExistence type="predicted"/>
<feature type="disulfide bond" evidence="14">
    <location>
        <begin position="309"/>
        <end position="326"/>
    </location>
</feature>
<dbReference type="InterPro" id="IPR000742">
    <property type="entry name" value="EGF"/>
</dbReference>
<feature type="region of interest" description="Disordered" evidence="15">
    <location>
        <begin position="979"/>
        <end position="1056"/>
    </location>
</feature>
<evidence type="ECO:0000256" key="3">
    <source>
        <dbReference type="ARBA" id="ARBA00022475"/>
    </source>
</evidence>
<evidence type="ECO:0000259" key="18">
    <source>
        <dbReference type="PROSITE" id="PS50026"/>
    </source>
</evidence>
<keyword evidence="10 16" id="KW-1133">Transmembrane helix</keyword>
<feature type="domain" description="EGF-like" evidence="18">
    <location>
        <begin position="493"/>
        <end position="530"/>
    </location>
</feature>
<feature type="disulfide bond" evidence="14">
    <location>
        <begin position="212"/>
        <end position="221"/>
    </location>
</feature>
<dbReference type="PROSITE" id="PS01187">
    <property type="entry name" value="EGF_CA"/>
    <property type="match status" value="1"/>
</dbReference>
<keyword evidence="8" id="KW-0677">Repeat</keyword>
<dbReference type="PROSITE" id="PS00022">
    <property type="entry name" value="EGF_1"/>
    <property type="match status" value="15"/>
</dbReference>
<keyword evidence="9" id="KW-0106">Calcium</keyword>
<feature type="disulfide bond" evidence="14">
    <location>
        <begin position="28"/>
        <end position="37"/>
    </location>
</feature>
<dbReference type="Pfam" id="PF00008">
    <property type="entry name" value="EGF"/>
    <property type="match status" value="13"/>
</dbReference>
<dbReference type="FunFam" id="2.10.25.10:FF:000012">
    <property type="entry name" value="Delta-like protein"/>
    <property type="match status" value="1"/>
</dbReference>
<feature type="disulfide bond" evidence="14">
    <location>
        <begin position="520"/>
        <end position="529"/>
    </location>
</feature>
<protein>
    <submittedName>
        <fullName evidence="19">Putative fibropellin-1</fullName>
    </submittedName>
</protein>
<dbReference type="PANTHER" id="PTHR24049">
    <property type="entry name" value="CRUMBS FAMILY MEMBER"/>
    <property type="match status" value="1"/>
</dbReference>
<dbReference type="PROSITE" id="PS01186">
    <property type="entry name" value="EGF_2"/>
    <property type="match status" value="12"/>
</dbReference>
<feature type="domain" description="EGF-like" evidence="18">
    <location>
        <begin position="553"/>
        <end position="589"/>
    </location>
</feature>
<evidence type="ECO:0000256" key="4">
    <source>
        <dbReference type="ARBA" id="ARBA00022525"/>
    </source>
</evidence>
<dbReference type="CDD" id="cd00054">
    <property type="entry name" value="EGF_CA"/>
    <property type="match status" value="6"/>
</dbReference>
<keyword evidence="6 16" id="KW-0812">Transmembrane</keyword>
<feature type="disulfide bond" evidence="14">
    <location>
        <begin position="251"/>
        <end position="260"/>
    </location>
</feature>
<feature type="domain" description="EGF-like" evidence="18">
    <location>
        <begin position="819"/>
        <end position="856"/>
    </location>
</feature>
<gene>
    <name evidence="19" type="ORF">BSL78_26769</name>
</gene>
<feature type="domain" description="EGF-like" evidence="18">
    <location>
        <begin position="341"/>
        <end position="377"/>
    </location>
</feature>
<dbReference type="Pfam" id="PF00431">
    <property type="entry name" value="CUB"/>
    <property type="match status" value="1"/>
</dbReference>
<keyword evidence="11 16" id="KW-0472">Membrane</keyword>
<dbReference type="FunFam" id="2.10.25.10:FF:000185">
    <property type="entry name" value="basement membrane-specific heparan sulfate proteoglycan core protein-like"/>
    <property type="match status" value="1"/>
</dbReference>
<keyword evidence="12 14" id="KW-1015">Disulfide bond</keyword>
<feature type="disulfide bond" evidence="14">
    <location>
        <begin position="49"/>
        <end position="66"/>
    </location>
</feature>
<dbReference type="SMART" id="SM00179">
    <property type="entry name" value="EGF_CA"/>
    <property type="match status" value="17"/>
</dbReference>
<dbReference type="EMBL" id="MRZV01001682">
    <property type="protein sequence ID" value="PIK36396.1"/>
    <property type="molecule type" value="Genomic_DNA"/>
</dbReference>
<dbReference type="InterPro" id="IPR001881">
    <property type="entry name" value="EGF-like_Ca-bd_dom"/>
</dbReference>
<evidence type="ECO:0000256" key="13">
    <source>
        <dbReference type="ARBA" id="ARBA00023180"/>
    </source>
</evidence>